<reference evidence="1 2" key="1">
    <citation type="submission" date="2008-10" db="EMBL/GenBank/DDBJ databases">
        <title>Draft genome sequence of Parabacteroides johnsonii (DSM 18315).</title>
        <authorList>
            <person name="Sudarsanam P."/>
            <person name="Ley R."/>
            <person name="Guruge J."/>
            <person name="Turnbaugh P.J."/>
            <person name="Mahowald M."/>
            <person name="Liep D."/>
            <person name="Gordon J."/>
        </authorList>
    </citation>
    <scope>NUCLEOTIDE SEQUENCE [LARGE SCALE GENOMIC DNA]</scope>
    <source>
        <strain evidence="1 2">DSM 18315</strain>
    </source>
</reference>
<sequence>FTFAVLNITIKYKCIFEKKSCSELTLTLVLNDYRLNQTATLLIGEPSQLEL</sequence>
<feature type="non-terminal residue" evidence="1">
    <location>
        <position position="1"/>
    </location>
</feature>
<comment type="caution">
    <text evidence="1">The sequence shown here is derived from an EMBL/GenBank/DDBJ whole genome shotgun (WGS) entry which is preliminary data.</text>
</comment>
<reference evidence="1 2" key="2">
    <citation type="submission" date="2008-10" db="EMBL/GenBank/DDBJ databases">
        <authorList>
            <person name="Fulton L."/>
            <person name="Clifton S."/>
            <person name="Fulton B."/>
            <person name="Xu J."/>
            <person name="Minx P."/>
            <person name="Pepin K.H."/>
            <person name="Johnson M."/>
            <person name="Bhonagiri V."/>
            <person name="Nash W.E."/>
            <person name="Mardis E.R."/>
            <person name="Wilson R.K."/>
        </authorList>
    </citation>
    <scope>NUCLEOTIDE SEQUENCE [LARGE SCALE GENOMIC DNA]</scope>
    <source>
        <strain evidence="1 2">DSM 18315</strain>
    </source>
</reference>
<evidence type="ECO:0000313" key="2">
    <source>
        <dbReference type="Proteomes" id="UP000005510"/>
    </source>
</evidence>
<protein>
    <submittedName>
        <fullName evidence="1">Uncharacterized protein</fullName>
    </submittedName>
</protein>
<name>B7BHJ9_9BACT</name>
<gene>
    <name evidence="1" type="ORF">PRABACTJOHN_04549</name>
</gene>
<evidence type="ECO:0000313" key="1">
    <source>
        <dbReference type="EMBL" id="EEC94092.1"/>
    </source>
</evidence>
<proteinExistence type="predicted"/>
<accession>B7BHJ9</accession>
<organism evidence="1 2">
    <name type="scientific">Parabacteroides johnsonii DSM 18315</name>
    <dbReference type="NCBI Taxonomy" id="537006"/>
    <lineage>
        <taxon>Bacteria</taxon>
        <taxon>Pseudomonadati</taxon>
        <taxon>Bacteroidota</taxon>
        <taxon>Bacteroidia</taxon>
        <taxon>Bacteroidales</taxon>
        <taxon>Tannerellaceae</taxon>
        <taxon>Parabacteroides</taxon>
    </lineage>
</organism>
<dbReference type="Proteomes" id="UP000005510">
    <property type="component" value="Unassembled WGS sequence"/>
</dbReference>
<dbReference type="AlphaFoldDB" id="B7BHJ9"/>
<dbReference type="EMBL" id="ABYH01000510">
    <property type="protein sequence ID" value="EEC94092.1"/>
    <property type="molecule type" value="Genomic_DNA"/>
</dbReference>
<dbReference type="HOGENOM" id="CLU_206580_0_0_10"/>